<feature type="region of interest" description="Disordered" evidence="1">
    <location>
        <begin position="104"/>
        <end position="145"/>
    </location>
</feature>
<evidence type="ECO:0000313" key="3">
    <source>
        <dbReference type="Proteomes" id="UP001642360"/>
    </source>
</evidence>
<evidence type="ECO:0000313" key="2">
    <source>
        <dbReference type="EMBL" id="CAK9156302.1"/>
    </source>
</evidence>
<evidence type="ECO:0000256" key="1">
    <source>
        <dbReference type="SAM" id="MobiDB-lite"/>
    </source>
</evidence>
<gene>
    <name evidence="2" type="ORF">ILEXP_LOCUS24807</name>
</gene>
<name>A0ABC8SHB0_9AQUA</name>
<reference evidence="2 3" key="1">
    <citation type="submission" date="2024-02" db="EMBL/GenBank/DDBJ databases">
        <authorList>
            <person name="Vignale AGUSTIN F."/>
            <person name="Sosa J E."/>
            <person name="Modenutti C."/>
        </authorList>
    </citation>
    <scope>NUCLEOTIDE SEQUENCE [LARGE SCALE GENOMIC DNA]</scope>
</reference>
<comment type="caution">
    <text evidence="2">The sequence shown here is derived from an EMBL/GenBank/DDBJ whole genome shotgun (WGS) entry which is preliminary data.</text>
</comment>
<proteinExistence type="predicted"/>
<accession>A0ABC8SHB0</accession>
<feature type="region of interest" description="Disordered" evidence="1">
    <location>
        <begin position="1"/>
        <end position="23"/>
    </location>
</feature>
<dbReference type="AlphaFoldDB" id="A0ABC8SHB0"/>
<dbReference type="Proteomes" id="UP001642360">
    <property type="component" value="Unassembled WGS sequence"/>
</dbReference>
<dbReference type="EMBL" id="CAUOFW020002835">
    <property type="protein sequence ID" value="CAK9156302.1"/>
    <property type="molecule type" value="Genomic_DNA"/>
</dbReference>
<protein>
    <submittedName>
        <fullName evidence="2">Uncharacterized protein</fullName>
    </submittedName>
</protein>
<organism evidence="2 3">
    <name type="scientific">Ilex paraguariensis</name>
    <name type="common">yerba mate</name>
    <dbReference type="NCBI Taxonomy" id="185542"/>
    <lineage>
        <taxon>Eukaryota</taxon>
        <taxon>Viridiplantae</taxon>
        <taxon>Streptophyta</taxon>
        <taxon>Embryophyta</taxon>
        <taxon>Tracheophyta</taxon>
        <taxon>Spermatophyta</taxon>
        <taxon>Magnoliopsida</taxon>
        <taxon>eudicotyledons</taxon>
        <taxon>Gunneridae</taxon>
        <taxon>Pentapetalae</taxon>
        <taxon>asterids</taxon>
        <taxon>campanulids</taxon>
        <taxon>Aquifoliales</taxon>
        <taxon>Aquifoliaceae</taxon>
        <taxon>Ilex</taxon>
    </lineage>
</organism>
<feature type="compositionally biased region" description="Polar residues" evidence="1">
    <location>
        <begin position="131"/>
        <end position="145"/>
    </location>
</feature>
<sequence length="145" mass="15499">MSKVARPQNQAQNKAQGDGLQQGEGLSFTTEVDLLNQKDCNASVLGWNFSQVPVEHVLPEAVSKDVPSLLAAYNEIHLSQAVQSDAACSPHAVQDGVVQVSQKVQDEAVRSPQAIQNEAVRSPHAVLDESTPLSQPIQGDSNTSF</sequence>
<keyword evidence="3" id="KW-1185">Reference proteome</keyword>